<proteinExistence type="predicted"/>
<dbReference type="Proteomes" id="UP000434580">
    <property type="component" value="Unassembled WGS sequence"/>
</dbReference>
<evidence type="ECO:0000313" key="3">
    <source>
        <dbReference type="Proteomes" id="UP000434580"/>
    </source>
</evidence>
<sequence>MPTGTHTPPVVGSTQLASIVTGQSSAVLYDTAKWMENFIHQQFDFKNRTLLDLILPGSHDAATYTMQSGMGASIIATLARIYTVTQTCTLIEQFNLGIRYFDIRITGASSSGKSHLKDLRFMHGSAKSAKGIVFPELHDFFNHIRSTNEVVLLKFHFGKARDFELLVREFGDIFYIGSIESLKVITPEQLATMGMGDLLKAKKQFVVLTHHAGDESQPIHMQYKPSTSGAWAKTRDLERLHNHLQRVREEVSESEEKLKVYQTNQPGLVGSGRSTMFASVRHQDSKAASRNTIHRFVEESRDILIGAIRDPDHQAMARARASVRGVVSLDNIGSDNDKNILIQRIIGLNDENRLNREQGITRL</sequence>
<reference evidence="2 3" key="1">
    <citation type="submission" date="2019-11" db="EMBL/GenBank/DDBJ databases">
        <authorList>
            <person name="Holert J."/>
        </authorList>
    </citation>
    <scope>NUCLEOTIDE SEQUENCE [LARGE SCALE GENOMIC DNA]</scope>
    <source>
        <strain evidence="2">BC5_2</strain>
    </source>
</reference>
<gene>
    <name evidence="2" type="ORF">DPBNPPHM_01787</name>
</gene>
<evidence type="ECO:0008006" key="4">
    <source>
        <dbReference type="Google" id="ProtNLM"/>
    </source>
</evidence>
<dbReference type="GO" id="GO:0006629">
    <property type="term" value="P:lipid metabolic process"/>
    <property type="evidence" value="ECO:0007669"/>
    <property type="project" value="InterPro"/>
</dbReference>
<name>A0A5S9QAJ8_9GAMM</name>
<dbReference type="PANTHER" id="PTHR13593">
    <property type="match status" value="1"/>
</dbReference>
<evidence type="ECO:0000256" key="1">
    <source>
        <dbReference type="SAM" id="Coils"/>
    </source>
</evidence>
<keyword evidence="1" id="KW-0175">Coiled coil</keyword>
<dbReference type="OrthoDB" id="9816400at2"/>
<dbReference type="SUPFAM" id="SSF51695">
    <property type="entry name" value="PLC-like phosphodiesterases"/>
    <property type="match status" value="1"/>
</dbReference>
<feature type="coiled-coil region" evidence="1">
    <location>
        <begin position="237"/>
        <end position="264"/>
    </location>
</feature>
<dbReference type="AlphaFoldDB" id="A0A5S9QAJ8"/>
<protein>
    <recommendedName>
        <fullName evidence="4">Phosphatidylinositol diacylglycerol-lyase</fullName>
    </recommendedName>
</protein>
<accession>A0A5S9QAJ8</accession>
<dbReference type="GO" id="GO:0008081">
    <property type="term" value="F:phosphoric diester hydrolase activity"/>
    <property type="evidence" value="ECO:0007669"/>
    <property type="project" value="InterPro"/>
</dbReference>
<dbReference type="EMBL" id="CACSII010000017">
    <property type="protein sequence ID" value="CAA0114099.1"/>
    <property type="molecule type" value="Genomic_DNA"/>
</dbReference>
<dbReference type="InterPro" id="IPR051057">
    <property type="entry name" value="PI-PLC_domain"/>
</dbReference>
<evidence type="ECO:0000313" key="2">
    <source>
        <dbReference type="EMBL" id="CAA0114099.1"/>
    </source>
</evidence>
<organism evidence="2 3">
    <name type="scientific">BD1-7 clade bacterium</name>
    <dbReference type="NCBI Taxonomy" id="2029982"/>
    <lineage>
        <taxon>Bacteria</taxon>
        <taxon>Pseudomonadati</taxon>
        <taxon>Pseudomonadota</taxon>
        <taxon>Gammaproteobacteria</taxon>
        <taxon>Cellvibrionales</taxon>
        <taxon>Spongiibacteraceae</taxon>
        <taxon>BD1-7 clade</taxon>
    </lineage>
</organism>
<dbReference type="Gene3D" id="3.20.20.190">
    <property type="entry name" value="Phosphatidylinositol (PI) phosphodiesterase"/>
    <property type="match status" value="1"/>
</dbReference>
<dbReference type="PANTHER" id="PTHR13593:SF113">
    <property type="entry name" value="SI:DKEY-266F7.9"/>
    <property type="match status" value="1"/>
</dbReference>
<dbReference type="InterPro" id="IPR017946">
    <property type="entry name" value="PLC-like_Pdiesterase_TIM-brl"/>
</dbReference>